<dbReference type="EMBL" id="LGBR01000001">
    <property type="protein sequence ID" value="KOY52461.1"/>
    <property type="molecule type" value="Genomic_DNA"/>
</dbReference>
<proteinExistence type="predicted"/>
<keyword evidence="4" id="KW-1185">Reference proteome</keyword>
<evidence type="ECO:0000313" key="3">
    <source>
        <dbReference type="Proteomes" id="UP000037716"/>
    </source>
</evidence>
<dbReference type="STRING" id="1300348.I602_2021"/>
<dbReference type="RefSeq" id="WP_053974561.1">
    <property type="nucleotide sequence ID" value="NZ_FNUE01000002.1"/>
</dbReference>
<dbReference type="PANTHER" id="PTHR33706">
    <property type="entry name" value="MORN VARIANT REPEAT PROTEIN"/>
    <property type="match status" value="1"/>
</dbReference>
<dbReference type="PANTHER" id="PTHR33706:SF1">
    <property type="entry name" value="TPR REPEAT PROTEIN"/>
    <property type="match status" value="1"/>
</dbReference>
<comment type="caution">
    <text evidence="1">The sequence shown here is derived from an EMBL/GenBank/DDBJ whole genome shotgun (WGS) entry which is preliminary data.</text>
</comment>
<protein>
    <submittedName>
        <fullName evidence="2">Antitoxin component YwqK of the YwqJK toxin-antitoxin module</fullName>
    </submittedName>
    <submittedName>
        <fullName evidence="1">MORN repeat protein</fullName>
    </submittedName>
</protein>
<gene>
    <name evidence="1" type="ORF">I602_2021</name>
    <name evidence="2" type="ORF">SAMN05444353_1792</name>
</gene>
<evidence type="ECO:0000313" key="2">
    <source>
        <dbReference type="EMBL" id="SEE45992.1"/>
    </source>
</evidence>
<evidence type="ECO:0000313" key="1">
    <source>
        <dbReference type="EMBL" id="KOY52461.1"/>
    </source>
</evidence>
<dbReference type="Proteomes" id="UP000037716">
    <property type="component" value="Unassembled WGS sequence"/>
</dbReference>
<evidence type="ECO:0000313" key="4">
    <source>
        <dbReference type="Proteomes" id="UP000183071"/>
    </source>
</evidence>
<dbReference type="PATRIC" id="fig|1300348.6.peg.2022"/>
<dbReference type="Pfam" id="PF07661">
    <property type="entry name" value="MORN_2"/>
    <property type="match status" value="4"/>
</dbReference>
<dbReference type="EMBL" id="FNUE01000002">
    <property type="protein sequence ID" value="SEE45992.1"/>
    <property type="molecule type" value="Genomic_DNA"/>
</dbReference>
<name>A0A0M9CH03_9FLAO</name>
<dbReference type="OrthoDB" id="9785122at2"/>
<dbReference type="AlphaFoldDB" id="A0A0M9CH03"/>
<organism evidence="1 3">
    <name type="scientific">Polaribacter dokdonensis DSW-5</name>
    <dbReference type="NCBI Taxonomy" id="1300348"/>
    <lineage>
        <taxon>Bacteria</taxon>
        <taxon>Pseudomonadati</taxon>
        <taxon>Bacteroidota</taxon>
        <taxon>Flavobacteriia</taxon>
        <taxon>Flavobacteriales</taxon>
        <taxon>Flavobacteriaceae</taxon>
    </lineage>
</organism>
<reference evidence="1 3" key="1">
    <citation type="submission" date="2015-07" db="EMBL/GenBank/DDBJ databases">
        <title>Genome of Polaribacter dokdonenesis DSW-5, isolated from seawater off Dokdo in Korea.</title>
        <authorList>
            <person name="Yoon K."/>
            <person name="Song J.Y."/>
            <person name="Kim J.F."/>
        </authorList>
    </citation>
    <scope>NUCLEOTIDE SEQUENCE [LARGE SCALE GENOMIC DNA]</scope>
    <source>
        <strain evidence="1 3">DSW-5</strain>
    </source>
</reference>
<sequence>MLKIKRLGIVIVFFSCFFLGKTSFAQKINQFDANKKRTGVWKKYYPNKRIRYQGQFKEGKEIGVFKYYDISDSRYPIIIKKFNEENDSVAVSFYSISGKKQSEGIFINKKRVGKWVYYFDKENIMSTEFYVDGKLNGKVINYYPNGKPTEITNYKMGLKEGLSQKFSSAGILIEEVNYKNDKENGVAKYFELNGNLKETGVYKNGKRIGEWEFYLDGEISDKKELEKENKYKKGNN</sequence>
<dbReference type="Gene3D" id="2.20.110.10">
    <property type="entry name" value="Histone H3 K4-specific methyltransferase SET7/9 N-terminal domain"/>
    <property type="match status" value="3"/>
</dbReference>
<accession>A0A0M9CH03</accession>
<reference evidence="2 4" key="2">
    <citation type="submission" date="2016-10" db="EMBL/GenBank/DDBJ databases">
        <authorList>
            <person name="Varghese N."/>
            <person name="Submissions S."/>
        </authorList>
    </citation>
    <scope>NUCLEOTIDE SEQUENCE [LARGE SCALE GENOMIC DNA]</scope>
    <source>
        <strain evidence="2 4">DSW-5</strain>
    </source>
</reference>
<dbReference type="Proteomes" id="UP000183071">
    <property type="component" value="Unassembled WGS sequence"/>
</dbReference>
<dbReference type="InterPro" id="IPR011652">
    <property type="entry name" value="MORN_2"/>
</dbReference>
<dbReference type="SUPFAM" id="SSF82185">
    <property type="entry name" value="Histone H3 K4-specific methyltransferase SET7/9 N-terminal domain"/>
    <property type="match status" value="1"/>
</dbReference>